<comment type="caution">
    <text evidence="1">The sequence shown here is derived from an EMBL/GenBank/DDBJ whole genome shotgun (WGS) entry which is preliminary data.</text>
</comment>
<dbReference type="STRING" id="1801992.A2Y98_03090"/>
<dbReference type="Pfam" id="PF13177">
    <property type="entry name" value="DNA_pol3_delta2"/>
    <property type="match status" value="1"/>
</dbReference>
<dbReference type="InterPro" id="IPR027417">
    <property type="entry name" value="P-loop_NTPase"/>
</dbReference>
<reference evidence="1 2" key="1">
    <citation type="journal article" date="2016" name="Nat. Commun.">
        <title>Thousands of microbial genomes shed light on interconnected biogeochemical processes in an aquifer system.</title>
        <authorList>
            <person name="Anantharaman K."/>
            <person name="Brown C.T."/>
            <person name="Hug L.A."/>
            <person name="Sharon I."/>
            <person name="Castelle C.J."/>
            <person name="Probst A.J."/>
            <person name="Thomas B.C."/>
            <person name="Singh A."/>
            <person name="Wilkins M.J."/>
            <person name="Karaoz U."/>
            <person name="Brodie E.L."/>
            <person name="Williams K.H."/>
            <person name="Hubbard S.S."/>
            <person name="Banfield J.F."/>
        </authorList>
    </citation>
    <scope>NUCLEOTIDE SEQUENCE [LARGE SCALE GENOMIC DNA]</scope>
</reference>
<proteinExistence type="predicted"/>
<gene>
    <name evidence="1" type="ORF">A2Y98_03090</name>
</gene>
<dbReference type="Gene3D" id="3.40.50.300">
    <property type="entry name" value="P-loop containing nucleotide triphosphate hydrolases"/>
    <property type="match status" value="1"/>
</dbReference>
<feature type="non-terminal residue" evidence="1">
    <location>
        <position position="1"/>
    </location>
</feature>
<evidence type="ECO:0000313" key="2">
    <source>
        <dbReference type="Proteomes" id="UP000179099"/>
    </source>
</evidence>
<protein>
    <recommendedName>
        <fullName evidence="3">DNA polymerase III subunit delta</fullName>
    </recommendedName>
</protein>
<dbReference type="SUPFAM" id="SSF52540">
    <property type="entry name" value="P-loop containing nucleoside triphosphate hydrolases"/>
    <property type="match status" value="1"/>
</dbReference>
<dbReference type="Proteomes" id="UP000179099">
    <property type="component" value="Unassembled WGS sequence"/>
</dbReference>
<dbReference type="PANTHER" id="PTHR11669:SF8">
    <property type="entry name" value="DNA POLYMERASE III SUBUNIT DELTA"/>
    <property type="match status" value="1"/>
</dbReference>
<dbReference type="PANTHER" id="PTHR11669">
    <property type="entry name" value="REPLICATION FACTOR C / DNA POLYMERASE III GAMMA-TAU SUBUNIT"/>
    <property type="match status" value="1"/>
</dbReference>
<evidence type="ECO:0008006" key="3">
    <source>
        <dbReference type="Google" id="ProtNLM"/>
    </source>
</evidence>
<accession>A0A1G2F8G9</accession>
<dbReference type="AlphaFoldDB" id="A0A1G2F8G9"/>
<organism evidence="1 2">
    <name type="scientific">Candidatus Portnoybacteria bacterium RBG_19FT_COMBO_36_7</name>
    <dbReference type="NCBI Taxonomy" id="1801992"/>
    <lineage>
        <taxon>Bacteria</taxon>
        <taxon>Candidatus Portnoyibacteriota</taxon>
    </lineage>
</organism>
<name>A0A1G2F8G9_9BACT</name>
<dbReference type="EMBL" id="MHMW01000012">
    <property type="protein sequence ID" value="OGZ34366.1"/>
    <property type="molecule type" value="Genomic_DNA"/>
</dbReference>
<dbReference type="InterPro" id="IPR050238">
    <property type="entry name" value="DNA_Rep/Repair_Clamp_Loader"/>
</dbReference>
<dbReference type="GO" id="GO:0006261">
    <property type="term" value="P:DNA-templated DNA replication"/>
    <property type="evidence" value="ECO:0007669"/>
    <property type="project" value="TreeGrafter"/>
</dbReference>
<evidence type="ECO:0000313" key="1">
    <source>
        <dbReference type="EMBL" id="OGZ34366.1"/>
    </source>
</evidence>
<sequence length="242" mass="27671">ETEQSSRRHEIKIEQVRLLQHQINLSPYSGKRKIVIIDLAEYMTQEAANCLLKTLEEPPQKSILILVSSAWQRFLPTIISRCQLIKFLPVKRNLVAKGIEQLGLSSKLKIDQVARYACGRPGVAVKITREPQFLAKSIELAEELHKLLKKNLTDRFSYAKDLSQNSALVQETLDQWVIWLRDLLLGAVGKEDLAVLPGGDFKNIFSLRQISRTIKNINHSQRLLQDNSLNSRLILENLMIKI</sequence>